<name>A0A4V3HST3_9PEZI</name>
<dbReference type="AlphaFoldDB" id="A0A4V3HST3"/>
<accession>A0A4V3HST3</accession>
<dbReference type="EMBL" id="QAPG01000030">
    <property type="protein sequence ID" value="TDZ36609.1"/>
    <property type="molecule type" value="Genomic_DNA"/>
</dbReference>
<evidence type="ECO:0000313" key="1">
    <source>
        <dbReference type="EMBL" id="TDZ36609.1"/>
    </source>
</evidence>
<dbReference type="Proteomes" id="UP000295083">
    <property type="component" value="Unassembled WGS sequence"/>
</dbReference>
<organism evidence="1 2">
    <name type="scientific">Colletotrichum spinosum</name>
    <dbReference type="NCBI Taxonomy" id="1347390"/>
    <lineage>
        <taxon>Eukaryota</taxon>
        <taxon>Fungi</taxon>
        <taxon>Dikarya</taxon>
        <taxon>Ascomycota</taxon>
        <taxon>Pezizomycotina</taxon>
        <taxon>Sordariomycetes</taxon>
        <taxon>Hypocreomycetidae</taxon>
        <taxon>Glomerellales</taxon>
        <taxon>Glomerellaceae</taxon>
        <taxon>Colletotrichum</taxon>
        <taxon>Colletotrichum orbiculare species complex</taxon>
    </lineage>
</organism>
<keyword evidence="2" id="KW-1185">Reference proteome</keyword>
<evidence type="ECO:0000313" key="2">
    <source>
        <dbReference type="Proteomes" id="UP000295083"/>
    </source>
</evidence>
<gene>
    <name evidence="1" type="ORF">C8035_v005031</name>
</gene>
<reference evidence="1 2" key="1">
    <citation type="submission" date="2018-11" db="EMBL/GenBank/DDBJ databases">
        <title>Genome sequence and assembly of Colletotrichum spinosum.</title>
        <authorList>
            <person name="Gan P."/>
            <person name="Shirasu K."/>
        </authorList>
    </citation>
    <scope>NUCLEOTIDE SEQUENCE [LARGE SCALE GENOMIC DNA]</scope>
    <source>
        <strain evidence="1 2">CBS 515.97</strain>
    </source>
</reference>
<comment type="caution">
    <text evidence="1">The sequence shown here is derived from an EMBL/GenBank/DDBJ whole genome shotgun (WGS) entry which is preliminary data.</text>
</comment>
<protein>
    <submittedName>
        <fullName evidence="1">Uncharacterized protein</fullName>
    </submittedName>
</protein>
<proteinExistence type="predicted"/>
<sequence>MFATKPLGAFKNAIPSIHQPLPLSKKDSTKLLDLLKTTFRKNLDKEHGWASESTESTGTPVVLNTKHHHSKQHASRDFHRRPTDQHLKQILSNPLFKMGVDFKGVAPAAPRDPMDVFDEAVAKGLMTRKAAMGCLLAKRQGITQSSAISVHDAMATSNAGLRVLQWLRSSGEERTLDFLADRRFVWALVPFLVAEGLEEVAWEWGDRLIRGQGPADENGRHVGRLVASLVSAKSHIEDQSLDTAFSAMIRADDTWRRNGHLPKILAPPFRILSWRSTVEAWKRPLPSTSLFESFVGTAYHIRRPLSIDLAHLDLHHPTQPNHEEALRILSRFDDPNRAKTLEASDPLLTRLVLMGMDTVSHLSRLGRTVEAESLLSMLESKFSDELFQKHRPLVSIV</sequence>